<evidence type="ECO:0000313" key="7">
    <source>
        <dbReference type="Proteomes" id="UP000273001"/>
    </source>
</evidence>
<dbReference type="Pfam" id="PF00588">
    <property type="entry name" value="SpoU_methylase"/>
    <property type="match status" value="1"/>
</dbReference>
<evidence type="ECO:0000256" key="2">
    <source>
        <dbReference type="ARBA" id="ARBA00022679"/>
    </source>
</evidence>
<keyword evidence="7" id="KW-1185">Reference proteome</keyword>
<keyword evidence="1 6" id="KW-0489">Methyltransferase</keyword>
<evidence type="ECO:0000256" key="1">
    <source>
        <dbReference type="ARBA" id="ARBA00022603"/>
    </source>
</evidence>
<dbReference type="InterPro" id="IPR006795">
    <property type="entry name" value="Thiostrepton-R_Mease_TSNR_N"/>
</dbReference>
<dbReference type="EMBL" id="CP032514">
    <property type="protein sequence ID" value="AYD89409.1"/>
    <property type="molecule type" value="Genomic_DNA"/>
</dbReference>
<organism evidence="6 7">
    <name type="scientific">Actinomyces lilanjuaniae</name>
    <dbReference type="NCBI Taxonomy" id="2321394"/>
    <lineage>
        <taxon>Bacteria</taxon>
        <taxon>Bacillati</taxon>
        <taxon>Actinomycetota</taxon>
        <taxon>Actinomycetes</taxon>
        <taxon>Actinomycetales</taxon>
        <taxon>Actinomycetaceae</taxon>
        <taxon>Actinomyces</taxon>
    </lineage>
</organism>
<keyword evidence="2" id="KW-0808">Transferase</keyword>
<dbReference type="InterPro" id="IPR029064">
    <property type="entry name" value="Ribosomal_eL30-like_sf"/>
</dbReference>
<evidence type="ECO:0000313" key="6">
    <source>
        <dbReference type="EMBL" id="AYD89409.1"/>
    </source>
</evidence>
<dbReference type="PANTHER" id="PTHR43191:SF2">
    <property type="entry name" value="RRNA METHYLTRANSFERASE 3, MITOCHONDRIAL"/>
    <property type="match status" value="1"/>
</dbReference>
<feature type="domain" description="tRNA/rRNA methyltransferase SpoU type" evidence="4">
    <location>
        <begin position="148"/>
        <end position="288"/>
    </location>
</feature>
<feature type="region of interest" description="Disordered" evidence="3">
    <location>
        <begin position="1"/>
        <end position="28"/>
    </location>
</feature>
<dbReference type="Gene3D" id="3.40.1280.10">
    <property type="match status" value="1"/>
</dbReference>
<dbReference type="InterPro" id="IPR001537">
    <property type="entry name" value="SpoU_MeTrfase"/>
</dbReference>
<sequence length="302" mass="31609">MLPVSRLSAAPHSGAAGWHHRPPASRRTETVTDYATLTDRSAPQAQRIADLAKASVSPGKSVLIEDEEPLLAALGAGLRFLGVYVLDSVEPPRGVVESCEQAGVPVTVMSAALATELFRSDKRPDVFGVARVPPPPGIERLQAPGRDVLILDGVRIVGNIGAIVRSAYAFGAAGVVLVDSGLRSITDRRLIRASRGYVFSLPVALMTWEEVSELVNQAGMDVVLLDTAGGTGLDQVAARSAPQALLLGAETVGASEQARHLAATTVSIPMNEAVESLNVSVTAGVLLHARSGYNLARMRGES</sequence>
<dbReference type="InterPro" id="IPR051259">
    <property type="entry name" value="rRNA_Methyltransferase"/>
</dbReference>
<dbReference type="GO" id="GO:0032259">
    <property type="term" value="P:methylation"/>
    <property type="evidence" value="ECO:0007669"/>
    <property type="project" value="UniProtKB-KW"/>
</dbReference>
<dbReference type="InterPro" id="IPR029028">
    <property type="entry name" value="Alpha/beta_knot_MTases"/>
</dbReference>
<dbReference type="Pfam" id="PF04705">
    <property type="entry name" value="TSNR_N"/>
    <property type="match status" value="1"/>
</dbReference>
<dbReference type="Proteomes" id="UP000273001">
    <property type="component" value="Chromosome"/>
</dbReference>
<gene>
    <name evidence="6" type="ORF">D5R93_03870</name>
</gene>
<evidence type="ECO:0000259" key="4">
    <source>
        <dbReference type="Pfam" id="PF00588"/>
    </source>
</evidence>
<name>A0ABM6Z2Q4_9ACTO</name>
<proteinExistence type="predicted"/>
<protein>
    <submittedName>
        <fullName evidence="6">RNA methyltransferase</fullName>
    </submittedName>
</protein>
<accession>A0ABM6Z2Q4</accession>
<dbReference type="InterPro" id="IPR029026">
    <property type="entry name" value="tRNA_m1G_MTases_N"/>
</dbReference>
<dbReference type="SUPFAM" id="SSF75217">
    <property type="entry name" value="alpha/beta knot"/>
    <property type="match status" value="1"/>
</dbReference>
<dbReference type="Gene3D" id="3.30.1330.30">
    <property type="match status" value="1"/>
</dbReference>
<reference evidence="6 7" key="1">
    <citation type="submission" date="2018-09" db="EMBL/GenBank/DDBJ databases">
        <authorList>
            <person name="Li J."/>
        </authorList>
    </citation>
    <scope>NUCLEOTIDE SEQUENCE [LARGE SCALE GENOMIC DNA]</scope>
    <source>
        <strain evidence="6 7">2129</strain>
    </source>
</reference>
<dbReference type="PANTHER" id="PTHR43191">
    <property type="entry name" value="RRNA METHYLTRANSFERASE 3"/>
    <property type="match status" value="1"/>
</dbReference>
<evidence type="ECO:0000256" key="3">
    <source>
        <dbReference type="SAM" id="MobiDB-lite"/>
    </source>
</evidence>
<evidence type="ECO:0000259" key="5">
    <source>
        <dbReference type="Pfam" id="PF04705"/>
    </source>
</evidence>
<dbReference type="GO" id="GO:0008168">
    <property type="term" value="F:methyltransferase activity"/>
    <property type="evidence" value="ECO:0007669"/>
    <property type="project" value="UniProtKB-KW"/>
</dbReference>
<feature type="domain" description="Thiostrepton-resistance methylase N-terminal" evidence="5">
    <location>
        <begin position="38"/>
        <end position="137"/>
    </location>
</feature>